<reference evidence="1 2" key="1">
    <citation type="journal article" date="2019" name="Int. J. Syst. Evol. Microbiol.">
        <title>The Draft Whole-Genome Sequence of the Antibiotic Producer Empedobacter haloabium ATCC 31962 Provides Indications for Its Taxonomic Reclassification.</title>
        <authorList>
            <person name="Miess H."/>
            <person name="Arlt P."/>
            <person name="Apel A.K."/>
            <person name="Weber T."/>
            <person name="Nieselt K."/>
            <person name="Hanssen F."/>
            <person name="Czemmel S."/>
            <person name="Nahnsen S."/>
            <person name="Gross H."/>
        </authorList>
    </citation>
    <scope>NUCLEOTIDE SEQUENCE [LARGE SCALE GENOMIC DNA]</scope>
    <source>
        <strain evidence="1 2">ATCC 31962</strain>
    </source>
</reference>
<evidence type="ECO:0000313" key="1">
    <source>
        <dbReference type="EMBL" id="WUR11787.1"/>
    </source>
</evidence>
<sequence length="146" mass="16238">MRRIGKLRHLAAGLQDSFVNRNNDVQGHWALGKLYADAPAGRVLLDLLRWEAAPATSCTVTVARNYGERLRRALPNLAMAPDDLVEATVEVTFDTPPALPPNAYRTTGEPFDCVLTLRNRYGQAVVRRVHACCQRYAPYRFSGRGA</sequence>
<keyword evidence="2" id="KW-1185">Reference proteome</keyword>
<evidence type="ECO:0000313" key="2">
    <source>
        <dbReference type="Proteomes" id="UP000321323"/>
    </source>
</evidence>
<protein>
    <submittedName>
        <fullName evidence="1">Uncharacterized protein</fullName>
    </submittedName>
</protein>
<organism evidence="1 2">
    <name type="scientific">[Empedobacter] haloabium</name>
    <dbReference type="NCBI Taxonomy" id="592317"/>
    <lineage>
        <taxon>Bacteria</taxon>
        <taxon>Pseudomonadati</taxon>
        <taxon>Pseudomonadota</taxon>
        <taxon>Betaproteobacteria</taxon>
        <taxon>Burkholderiales</taxon>
        <taxon>Oxalobacteraceae</taxon>
        <taxon>Telluria group</taxon>
        <taxon>Telluria group incertae sedis</taxon>
    </lineage>
</organism>
<dbReference type="Proteomes" id="UP000321323">
    <property type="component" value="Chromosome"/>
</dbReference>
<name>A0ABZ1UGF5_9BURK</name>
<gene>
    <name evidence="1" type="ORF">E7V67_019060</name>
</gene>
<proteinExistence type="predicted"/>
<dbReference type="EMBL" id="CP136508">
    <property type="protein sequence ID" value="WUR11787.1"/>
    <property type="molecule type" value="Genomic_DNA"/>
</dbReference>
<accession>A0ABZ1UGF5</accession>